<name>A0A198AJJ4_9BACL</name>
<proteinExistence type="predicted"/>
<dbReference type="PANTHER" id="PTHR43166">
    <property type="entry name" value="AMINO ACID IMPORT ATP-BINDING PROTEIN"/>
    <property type="match status" value="1"/>
</dbReference>
<dbReference type="STRING" id="1850517.A8708_17160"/>
<keyword evidence="9" id="KW-1185">Reference proteome</keyword>
<comment type="caution">
    <text evidence="8">The sequence shown here is derived from an EMBL/GenBank/DDBJ whole genome shotgun (WGS) entry which is preliminary data.</text>
</comment>
<evidence type="ECO:0000313" key="9">
    <source>
        <dbReference type="Proteomes" id="UP000078454"/>
    </source>
</evidence>
<dbReference type="SUPFAM" id="SSF52540">
    <property type="entry name" value="P-loop containing nucleoside triphosphate hydrolases"/>
    <property type="match status" value="1"/>
</dbReference>
<dbReference type="PANTHER" id="PTHR43166:SF6">
    <property type="entry name" value="PHOSPHONATES IMPORT ATP-BINDING PROTEIN PHNC"/>
    <property type="match status" value="1"/>
</dbReference>
<dbReference type="InterPro" id="IPR003439">
    <property type="entry name" value="ABC_transporter-like_ATP-bd"/>
</dbReference>
<dbReference type="InterPro" id="IPR003593">
    <property type="entry name" value="AAA+_ATPase"/>
</dbReference>
<evidence type="ECO:0000313" key="8">
    <source>
        <dbReference type="EMBL" id="OAS21649.1"/>
    </source>
</evidence>
<evidence type="ECO:0000256" key="3">
    <source>
        <dbReference type="ARBA" id="ARBA00022741"/>
    </source>
</evidence>
<dbReference type="OrthoDB" id="9802264at2"/>
<keyword evidence="1" id="KW-0813">Transport</keyword>
<dbReference type="Pfam" id="PF00005">
    <property type="entry name" value="ABC_tran"/>
    <property type="match status" value="1"/>
</dbReference>
<keyword evidence="2" id="KW-1003">Cell membrane</keyword>
<keyword evidence="4 8" id="KW-0067">ATP-binding</keyword>
<feature type="domain" description="ABC transporter" evidence="7">
    <location>
        <begin position="2"/>
        <end position="242"/>
    </location>
</feature>
<dbReference type="EMBL" id="LYPB01000048">
    <property type="protein sequence ID" value="OAS21649.1"/>
    <property type="molecule type" value="Genomic_DNA"/>
</dbReference>
<evidence type="ECO:0000256" key="4">
    <source>
        <dbReference type="ARBA" id="ARBA00022840"/>
    </source>
</evidence>
<dbReference type="GO" id="GO:0016887">
    <property type="term" value="F:ATP hydrolysis activity"/>
    <property type="evidence" value="ECO:0007669"/>
    <property type="project" value="InterPro"/>
</dbReference>
<keyword evidence="3" id="KW-0547">Nucleotide-binding</keyword>
<protein>
    <submittedName>
        <fullName evidence="8">Phosphonate ABC transporter ATP-binding protein</fullName>
    </submittedName>
</protein>
<evidence type="ECO:0000256" key="2">
    <source>
        <dbReference type="ARBA" id="ARBA00022475"/>
    </source>
</evidence>
<organism evidence="8 9">
    <name type="scientific">Paenibacillus oryzisoli</name>
    <dbReference type="NCBI Taxonomy" id="1850517"/>
    <lineage>
        <taxon>Bacteria</taxon>
        <taxon>Bacillati</taxon>
        <taxon>Bacillota</taxon>
        <taxon>Bacilli</taxon>
        <taxon>Bacillales</taxon>
        <taxon>Paenibacillaceae</taxon>
        <taxon>Paenibacillus</taxon>
    </lineage>
</organism>
<dbReference type="InterPro" id="IPR050086">
    <property type="entry name" value="MetN_ABC_transporter-like"/>
</dbReference>
<evidence type="ECO:0000256" key="6">
    <source>
        <dbReference type="ARBA" id="ARBA00023136"/>
    </source>
</evidence>
<dbReference type="InterPro" id="IPR027417">
    <property type="entry name" value="P-loop_NTPase"/>
</dbReference>
<keyword evidence="6" id="KW-0472">Membrane</keyword>
<dbReference type="PROSITE" id="PS00211">
    <property type="entry name" value="ABC_TRANSPORTER_1"/>
    <property type="match status" value="1"/>
</dbReference>
<sequence>MLTVRNLSKVFPPDNQVLSQISFQVDAGEFIAVIGSSGSGKTTLLRCISHQEKWTSGQLIYNSNDITKPGPWDRFKLGKDFAYLEEKPFLNRNKSAVKNVLMGRVYQAPLRMVTGLSSRNEKIDSMDFLEKVGLLDKGEKKVGQLSGGEQQRVAIAKALILGPKVLVADEPVSGLDPKSTEYILQDLKSLCKDRNMTVIATLHKVELAERFATRIWGVSEGRIVLDIPARPLTLNEKMLVFGQI</sequence>
<gene>
    <name evidence="8" type="ORF">A8708_17160</name>
</gene>
<dbReference type="Gene3D" id="3.40.50.300">
    <property type="entry name" value="P-loop containing nucleotide triphosphate hydrolases"/>
    <property type="match status" value="1"/>
</dbReference>
<accession>A0A198AJJ4</accession>
<evidence type="ECO:0000256" key="5">
    <source>
        <dbReference type="ARBA" id="ARBA00022967"/>
    </source>
</evidence>
<evidence type="ECO:0000256" key="1">
    <source>
        <dbReference type="ARBA" id="ARBA00022448"/>
    </source>
</evidence>
<dbReference type="Proteomes" id="UP000078454">
    <property type="component" value="Unassembled WGS sequence"/>
</dbReference>
<dbReference type="InterPro" id="IPR017871">
    <property type="entry name" value="ABC_transporter-like_CS"/>
</dbReference>
<dbReference type="GO" id="GO:0005524">
    <property type="term" value="F:ATP binding"/>
    <property type="evidence" value="ECO:0007669"/>
    <property type="project" value="UniProtKB-KW"/>
</dbReference>
<reference evidence="8 9" key="1">
    <citation type="submission" date="2016-05" db="EMBL/GenBank/DDBJ databases">
        <title>Paenibacillus sp. 1ZS3-15 nov., isolated from the rhizosphere soil.</title>
        <authorList>
            <person name="Zhang X.X."/>
            <person name="Zhang J."/>
        </authorList>
    </citation>
    <scope>NUCLEOTIDE SEQUENCE [LARGE SCALE GENOMIC DNA]</scope>
    <source>
        <strain evidence="8 9">1ZS3-15</strain>
    </source>
</reference>
<dbReference type="SMART" id="SM00382">
    <property type="entry name" value="AAA"/>
    <property type="match status" value="1"/>
</dbReference>
<evidence type="ECO:0000259" key="7">
    <source>
        <dbReference type="PROSITE" id="PS50893"/>
    </source>
</evidence>
<dbReference type="RefSeq" id="WP_068662509.1">
    <property type="nucleotide sequence ID" value="NZ_LYPB01000048.1"/>
</dbReference>
<keyword evidence="5" id="KW-1278">Translocase</keyword>
<dbReference type="PROSITE" id="PS50893">
    <property type="entry name" value="ABC_TRANSPORTER_2"/>
    <property type="match status" value="1"/>
</dbReference>
<dbReference type="AlphaFoldDB" id="A0A198AJJ4"/>